<gene>
    <name evidence="1" type="ORF">FNV43_RR27226</name>
</gene>
<protein>
    <submittedName>
        <fullName evidence="1">Uncharacterized protein</fullName>
    </submittedName>
</protein>
<dbReference type="Proteomes" id="UP000796880">
    <property type="component" value="Unassembled WGS sequence"/>
</dbReference>
<reference evidence="1" key="1">
    <citation type="submission" date="2020-03" db="EMBL/GenBank/DDBJ databases">
        <title>A high-quality chromosome-level genome assembly of a woody plant with both climbing and erect habits, Rhamnella rubrinervis.</title>
        <authorList>
            <person name="Lu Z."/>
            <person name="Yang Y."/>
            <person name="Zhu X."/>
            <person name="Sun Y."/>
        </authorList>
    </citation>
    <scope>NUCLEOTIDE SEQUENCE</scope>
    <source>
        <strain evidence="1">BYM</strain>
        <tissue evidence="1">Leaf</tissue>
    </source>
</reference>
<evidence type="ECO:0000313" key="1">
    <source>
        <dbReference type="EMBL" id="KAF3432486.1"/>
    </source>
</evidence>
<name>A0A8K0DL91_9ROSA</name>
<proteinExistence type="predicted"/>
<sequence>MVSSLMYDDCESDVYDNENIYMFNEEISLFYNFVMGDEANKFAAIQDMFFSVGLDTVDPNMVHNILNCAETMSTDRKFTDRKVLRMEIDIEIFTEAQELTDDEDDEEEECEYNHEGASEQCIEKLQKAKVEDGSNQCGCCICCEIFLIGFEATFMPCSQISYRLY</sequence>
<accession>A0A8K0DL91</accession>
<comment type="caution">
    <text evidence="1">The sequence shown here is derived from an EMBL/GenBank/DDBJ whole genome shotgun (WGS) entry which is preliminary data.</text>
</comment>
<dbReference type="AlphaFoldDB" id="A0A8K0DL91"/>
<dbReference type="EMBL" id="VOIH02000012">
    <property type="protein sequence ID" value="KAF3432486.1"/>
    <property type="molecule type" value="Genomic_DNA"/>
</dbReference>
<evidence type="ECO:0000313" key="2">
    <source>
        <dbReference type="Proteomes" id="UP000796880"/>
    </source>
</evidence>
<organism evidence="1 2">
    <name type="scientific">Rhamnella rubrinervis</name>
    <dbReference type="NCBI Taxonomy" id="2594499"/>
    <lineage>
        <taxon>Eukaryota</taxon>
        <taxon>Viridiplantae</taxon>
        <taxon>Streptophyta</taxon>
        <taxon>Embryophyta</taxon>
        <taxon>Tracheophyta</taxon>
        <taxon>Spermatophyta</taxon>
        <taxon>Magnoliopsida</taxon>
        <taxon>eudicotyledons</taxon>
        <taxon>Gunneridae</taxon>
        <taxon>Pentapetalae</taxon>
        <taxon>rosids</taxon>
        <taxon>fabids</taxon>
        <taxon>Rosales</taxon>
        <taxon>Rhamnaceae</taxon>
        <taxon>rhamnoid group</taxon>
        <taxon>Rhamneae</taxon>
        <taxon>Rhamnella</taxon>
    </lineage>
</organism>
<keyword evidence="2" id="KW-1185">Reference proteome</keyword>